<dbReference type="Pfam" id="PF01582">
    <property type="entry name" value="TIR"/>
    <property type="match status" value="1"/>
</dbReference>
<keyword evidence="1" id="KW-0150">Chloroplast</keyword>
<dbReference type="PROSITE" id="PS51450">
    <property type="entry name" value="LRR"/>
    <property type="match status" value="1"/>
</dbReference>
<dbReference type="GO" id="GO:0043531">
    <property type="term" value="F:ADP binding"/>
    <property type="evidence" value="ECO:0007669"/>
    <property type="project" value="InterPro"/>
</dbReference>
<comment type="caution">
    <text evidence="3">The sequence shown here is derived from an EMBL/GenBank/DDBJ whole genome shotgun (WGS) entry which is preliminary data.</text>
</comment>
<accession>A0A8T2QMY6</accession>
<dbReference type="Gene3D" id="3.80.10.10">
    <property type="entry name" value="Ribonuclease Inhibitor"/>
    <property type="match status" value="4"/>
</dbReference>
<dbReference type="OrthoDB" id="1415503at2759"/>
<keyword evidence="4" id="KW-1185">Reference proteome</keyword>
<dbReference type="EMBL" id="CM035438">
    <property type="protein sequence ID" value="KAH7284964.1"/>
    <property type="molecule type" value="Genomic_DNA"/>
</dbReference>
<dbReference type="InterPro" id="IPR042197">
    <property type="entry name" value="Apaf_helical"/>
</dbReference>
<proteinExistence type="predicted"/>
<evidence type="ECO:0000256" key="1">
    <source>
        <dbReference type="ARBA" id="ARBA00022528"/>
    </source>
</evidence>
<dbReference type="GO" id="GO:0007165">
    <property type="term" value="P:signal transduction"/>
    <property type="evidence" value="ECO:0007669"/>
    <property type="project" value="InterPro"/>
</dbReference>
<dbReference type="Pfam" id="PF00931">
    <property type="entry name" value="NB-ARC"/>
    <property type="match status" value="1"/>
</dbReference>
<dbReference type="SUPFAM" id="SSF52540">
    <property type="entry name" value="P-loop containing nucleoside triphosphate hydrolases"/>
    <property type="match status" value="2"/>
</dbReference>
<dbReference type="InterPro" id="IPR032675">
    <property type="entry name" value="LRR_dom_sf"/>
</dbReference>
<gene>
    <name evidence="3" type="ORF">KP509_33G004700</name>
</gene>
<evidence type="ECO:0000259" key="2">
    <source>
        <dbReference type="PROSITE" id="PS50104"/>
    </source>
</evidence>
<protein>
    <recommendedName>
        <fullName evidence="2">TIR domain-containing protein</fullName>
    </recommendedName>
</protein>
<dbReference type="PROSITE" id="PS50104">
    <property type="entry name" value="TIR"/>
    <property type="match status" value="1"/>
</dbReference>
<dbReference type="OMA" id="RLTIIYC"/>
<reference evidence="3" key="1">
    <citation type="submission" date="2021-08" db="EMBL/GenBank/DDBJ databases">
        <title>WGS assembly of Ceratopteris richardii.</title>
        <authorList>
            <person name="Marchant D.B."/>
            <person name="Chen G."/>
            <person name="Jenkins J."/>
            <person name="Shu S."/>
            <person name="Leebens-Mack J."/>
            <person name="Grimwood J."/>
            <person name="Schmutz J."/>
            <person name="Soltis P."/>
            <person name="Soltis D."/>
            <person name="Chen Z.-H."/>
        </authorList>
    </citation>
    <scope>NUCLEOTIDE SEQUENCE</scope>
    <source>
        <strain evidence="3">Whitten #5841</strain>
        <tissue evidence="3">Leaf</tissue>
    </source>
</reference>
<dbReference type="SMART" id="SM00255">
    <property type="entry name" value="TIR"/>
    <property type="match status" value="1"/>
</dbReference>
<dbReference type="Gene3D" id="3.40.50.10140">
    <property type="entry name" value="Toll/interleukin-1 receptor homology (TIR) domain"/>
    <property type="match status" value="1"/>
</dbReference>
<dbReference type="SUPFAM" id="SSF52058">
    <property type="entry name" value="L domain-like"/>
    <property type="match status" value="3"/>
</dbReference>
<organism evidence="3 4">
    <name type="scientific">Ceratopteris richardii</name>
    <name type="common">Triangle waterfern</name>
    <dbReference type="NCBI Taxonomy" id="49495"/>
    <lineage>
        <taxon>Eukaryota</taxon>
        <taxon>Viridiplantae</taxon>
        <taxon>Streptophyta</taxon>
        <taxon>Embryophyta</taxon>
        <taxon>Tracheophyta</taxon>
        <taxon>Polypodiopsida</taxon>
        <taxon>Polypodiidae</taxon>
        <taxon>Polypodiales</taxon>
        <taxon>Pteridineae</taxon>
        <taxon>Pteridaceae</taxon>
        <taxon>Parkerioideae</taxon>
        <taxon>Ceratopteris</taxon>
    </lineage>
</organism>
<dbReference type="InterPro" id="IPR002182">
    <property type="entry name" value="NB-ARC"/>
</dbReference>
<evidence type="ECO:0000313" key="3">
    <source>
        <dbReference type="EMBL" id="KAH7284964.1"/>
    </source>
</evidence>
<dbReference type="PRINTS" id="PR00364">
    <property type="entry name" value="DISEASERSIST"/>
</dbReference>
<name>A0A8T2QMY6_CERRI</name>
<dbReference type="InterPro" id="IPR001611">
    <property type="entry name" value="Leu-rich_rpt"/>
</dbReference>
<dbReference type="SUPFAM" id="SSF52200">
    <property type="entry name" value="Toll/Interleukin receptor TIR domain"/>
    <property type="match status" value="1"/>
</dbReference>
<dbReference type="Gene3D" id="3.40.50.300">
    <property type="entry name" value="P-loop containing nucleotide triphosphate hydrolases"/>
    <property type="match status" value="2"/>
</dbReference>
<sequence>MMSADYEVFLCHRGPDVKLNIVDVLHNVLRDKGIKSFVDFEMTEGSGVKPAILDAIKTSTVHIVFLTPNFASSEWCLNEVLEIMNIQRAAGTSSVPRKALVLPVFYDVQPSDVRHQPTGSAYNLAKKIKRSTPSQKKEWSKALEELSHVKGLEYDTKKKHLWDALQKIVSTVEAFLNETLPRVNEPKWRNYFAGQIDEVVKAYASSGSECKNVFSVGVYGPNKYVFAELLRDDHRSGFEARCSLNNVMDTASRSNGVDILIQNLYKDLVQKEHERPLLSDARVDDLLQNKRCLVVLHDVGSDIQQIQPLLRIFKEKLKKNSLVIFTSRFQHVLREMVKVDKFISLSEGEENKGYSLIIYYNKRDDVHPAFISHFQETFCMLGLDVCLLSEDELANCSRNPAKAQVIICIISKSSNIGYFKRTLVNASSNDEPKVLYLSYGPQSTIESTSSESVCLNVNFEESRGQPRTMEYKYVVEKVMEMFKEGNDKIMDVTEFAVGLLQRHKEIESGIVSHMSRSHRSVQCFGLWGMGGVGKTTTAKSIYNRMHKGFESSAFILDTRANAALSSSGLLNLQQKILDNLMPKESQGSNINDVDHGKRVLSSKLKGFNAFIVLDDLDKESQIEALCFPLSSLDPKSIVIITSRDRRILTHASIKEENIFPIQELSEGNSEWLFCWHAFMSPVPPAHLTEVSKEVIRACQGLPLSLKVLGSHLYGVRDINAWKESLTLIKQDENDIFSILRVSLNRLNSSDKEAFLDICCFFIGREEDFVCAFLEGCYERSTTILITLKSKCLITVKSAIEYDWYDGRSREVRRLQVHDQLRDMGRDIIQKEEKNRAWDEKTSNDILKDAKAISGLRDLSARTDMQYPRILANYNWFPHLRFLELEDPRIVANYNWYPHLRFIELEEAQETGQMNERMTLYNVFANAHCDELRWLTWRLPQELPPGLCSKQLRVLLLSNNGVRKLPGPLPNLRILEIQGCHGLEAFSTAIGTSPLLQRLKLTNCARLMSLDPSIGRLTDLRSLTIAMCTSMTHLSFEMRNLRSLRELTLKSLQHMKTLSLPPNLRTLRLESCDSLESVDGSLSNLEELKLGYCRKLTRFRVLGSSLVGLAIELCPELLLDDDECLKWKDLRSLRELTLKSLQHMKTLSLPPNLRTLTLESCDSLESVDCFKCMYLLQGSLPNLEELQLFYCGKLKRFPVLGSSLVRLTIDRCRKLLLDDDECLKWKDLPSLREFTVRSLDVTTLSLPPNLRTLSLKRCHSLESVDGSLPNLEELELEDCWELERLPMLGSSLVRLTIIYCNRLHYDDKCLEFKDLPSLRKFTVRSLDVTTLSLPPNLRTLTLESCDSLESVDGSLPNLEEVQLLRCDKLERLPMLGSSLVRLTIIYCNRLHYDDKCLELKDLPSLRRFTVRSLDVTTLSLPPNLRTLTLKSCHSLESVDGSLPNLEELELDDCVRLLDADKCLELKDLPSLRKFTVRSLDVTTLSLPPNLRTLTLESCDSLESVDGSLPNLEEVQLDDCVRLLDADKCLELKDLPSLRKYTVRSLDVTTLSLPPNLRTLTLESCDSLESVDGSLPNLEEVQLLRCDKLERLPMLGSSLVRLTIIYCNRLHYDDKCLEFKDLLSLRVLMLVGLPSLSCVSFLPTNLQDLTLCNCENLERVDLSTVTDLRDLQIENCPRWSFDEEEVKKRFPSLNLLLPWNTMSLSPPIR</sequence>
<dbReference type="InterPro" id="IPR027417">
    <property type="entry name" value="P-loop_NTPase"/>
</dbReference>
<dbReference type="PANTHER" id="PTHR11017">
    <property type="entry name" value="LEUCINE-RICH REPEAT-CONTAINING PROTEIN"/>
    <property type="match status" value="1"/>
</dbReference>
<keyword evidence="1" id="KW-0934">Plastid</keyword>
<dbReference type="Proteomes" id="UP000825935">
    <property type="component" value="Chromosome 33"/>
</dbReference>
<dbReference type="Gene3D" id="1.10.8.430">
    <property type="entry name" value="Helical domain of apoptotic protease-activating factors"/>
    <property type="match status" value="1"/>
</dbReference>
<dbReference type="PANTHER" id="PTHR11017:SF385">
    <property type="entry name" value="DISEASE RESISTANCE PROTEIN (TIR-NBS-LRR CLASS)-RELATED"/>
    <property type="match status" value="1"/>
</dbReference>
<dbReference type="GO" id="GO:0006952">
    <property type="term" value="P:defense response"/>
    <property type="evidence" value="ECO:0007669"/>
    <property type="project" value="InterPro"/>
</dbReference>
<dbReference type="InterPro" id="IPR035897">
    <property type="entry name" value="Toll_tir_struct_dom_sf"/>
</dbReference>
<evidence type="ECO:0000313" key="4">
    <source>
        <dbReference type="Proteomes" id="UP000825935"/>
    </source>
</evidence>
<dbReference type="InterPro" id="IPR044974">
    <property type="entry name" value="Disease_R_plants"/>
</dbReference>
<feature type="domain" description="TIR" evidence="2">
    <location>
        <begin position="4"/>
        <end position="147"/>
    </location>
</feature>
<dbReference type="InterPro" id="IPR000157">
    <property type="entry name" value="TIR_dom"/>
</dbReference>